<dbReference type="InterPro" id="IPR051542">
    <property type="entry name" value="Hydrogenase_cytochrome"/>
</dbReference>
<keyword evidence="4 6" id="KW-1133">Transmembrane helix</keyword>
<dbReference type="Pfam" id="PF01292">
    <property type="entry name" value="Ni_hydr_CYTB"/>
    <property type="match status" value="1"/>
</dbReference>
<evidence type="ECO:0000256" key="5">
    <source>
        <dbReference type="ARBA" id="ARBA00023136"/>
    </source>
</evidence>
<evidence type="ECO:0000256" key="3">
    <source>
        <dbReference type="ARBA" id="ARBA00022692"/>
    </source>
</evidence>
<comment type="caution">
    <text evidence="8">The sequence shown here is derived from an EMBL/GenBank/DDBJ whole genome shotgun (WGS) entry which is preliminary data.</text>
</comment>
<dbReference type="GO" id="GO:0022904">
    <property type="term" value="P:respiratory electron transport chain"/>
    <property type="evidence" value="ECO:0007669"/>
    <property type="project" value="InterPro"/>
</dbReference>
<sequence length="284" mass="32254">MGKQESPERAQGGDLVRRHRLSTRLWHWINAVTLLVMLMSGLMIFNAHPRLYWGEYGANFDRPWLKIGTLQNTRTGEYSGFLQVGDARVDTTGVLGLWEDGDGRQQRYAFPSWVTIPSRYSLAGARIWHLAFAWVLALGLLAYLLWSLVNGHLRRDIHITRREWSPRHLWHDVKQHARLRFPKGSAALRYNALQKLAYAGVLFGLLPLMIVTGLAMSPGTDAWAPIVTELFGGRQSARSVHFICAFLLVAFFVVHIVMVVLAGPINEVRSMITGRYRLPKEKGQ</sequence>
<evidence type="ECO:0000256" key="4">
    <source>
        <dbReference type="ARBA" id="ARBA00022989"/>
    </source>
</evidence>
<evidence type="ECO:0000313" key="9">
    <source>
        <dbReference type="Proteomes" id="UP000004030"/>
    </source>
</evidence>
<evidence type="ECO:0000256" key="6">
    <source>
        <dbReference type="SAM" id="Phobius"/>
    </source>
</evidence>
<dbReference type="AlphaFoldDB" id="G6ECM6"/>
<dbReference type="PANTHER" id="PTHR30485">
    <property type="entry name" value="NI/FE-HYDROGENASE 1 B-TYPE CYTOCHROME SUBUNIT"/>
    <property type="match status" value="1"/>
</dbReference>
<dbReference type="PANTHER" id="PTHR30485:SF1">
    <property type="entry name" value="CYTOCHROME YDHU-RELATED"/>
    <property type="match status" value="1"/>
</dbReference>
<dbReference type="KEGG" id="npn:JI59_09600"/>
<feature type="transmembrane region" description="Helical" evidence="6">
    <location>
        <begin position="196"/>
        <end position="219"/>
    </location>
</feature>
<organism evidence="8 9">
    <name type="scientific">Novosphingobium pentaromativorans US6-1</name>
    <dbReference type="NCBI Taxonomy" id="1088721"/>
    <lineage>
        <taxon>Bacteria</taxon>
        <taxon>Pseudomonadati</taxon>
        <taxon>Pseudomonadota</taxon>
        <taxon>Alphaproteobacteria</taxon>
        <taxon>Sphingomonadales</taxon>
        <taxon>Sphingomonadaceae</taxon>
        <taxon>Novosphingobium</taxon>
    </lineage>
</organism>
<evidence type="ECO:0000256" key="2">
    <source>
        <dbReference type="ARBA" id="ARBA00022475"/>
    </source>
</evidence>
<dbReference type="eggNOG" id="COG4117">
    <property type="taxonomic scope" value="Bacteria"/>
</dbReference>
<evidence type="ECO:0000256" key="1">
    <source>
        <dbReference type="ARBA" id="ARBA00004651"/>
    </source>
</evidence>
<keyword evidence="9" id="KW-1185">Reference proteome</keyword>
<accession>G6ECM6</accession>
<dbReference type="RefSeq" id="WP_007013012.1">
    <property type="nucleotide sequence ID" value="NZ_AGFM01000029.1"/>
</dbReference>
<feature type="transmembrane region" description="Helical" evidence="6">
    <location>
        <begin position="25"/>
        <end position="45"/>
    </location>
</feature>
<feature type="transmembrane region" description="Helical" evidence="6">
    <location>
        <begin position="239"/>
        <end position="262"/>
    </location>
</feature>
<evidence type="ECO:0000313" key="8">
    <source>
        <dbReference type="EMBL" id="EHJ60937.1"/>
    </source>
</evidence>
<dbReference type="PATRIC" id="fig|1088721.3.peg.2076"/>
<name>G6ECM6_9SPHN</name>
<dbReference type="SUPFAM" id="SSF81342">
    <property type="entry name" value="Transmembrane di-heme cytochromes"/>
    <property type="match status" value="1"/>
</dbReference>
<reference evidence="8 9" key="1">
    <citation type="journal article" date="2012" name="J. Bacteriol.">
        <title>Genome sequence of benzo(a)pyrene-degrading bacterium Novosphingobium pentaromativorans US6-1.</title>
        <authorList>
            <person name="Luo Y.R."/>
            <person name="Kang S.G."/>
            <person name="Kim S.J."/>
            <person name="Kim M.R."/>
            <person name="Li N."/>
            <person name="Lee J.H."/>
            <person name="Kwon K.K."/>
        </authorList>
    </citation>
    <scope>NUCLEOTIDE SEQUENCE [LARGE SCALE GENOMIC DNA]</scope>
    <source>
        <strain evidence="8 9">US6-1</strain>
    </source>
</reference>
<evidence type="ECO:0000259" key="7">
    <source>
        <dbReference type="Pfam" id="PF01292"/>
    </source>
</evidence>
<dbReference type="InterPro" id="IPR011577">
    <property type="entry name" value="Cyt_b561_bac/Ni-Hgenase"/>
</dbReference>
<dbReference type="STRING" id="1088721.JI59_09600"/>
<feature type="transmembrane region" description="Helical" evidence="6">
    <location>
        <begin position="127"/>
        <end position="146"/>
    </location>
</feature>
<keyword evidence="5 6" id="KW-0472">Membrane</keyword>
<keyword evidence="2" id="KW-1003">Cell membrane</keyword>
<dbReference type="GO" id="GO:0005886">
    <property type="term" value="C:plasma membrane"/>
    <property type="evidence" value="ECO:0007669"/>
    <property type="project" value="UniProtKB-SubCell"/>
</dbReference>
<proteinExistence type="predicted"/>
<feature type="domain" description="Cytochrome b561 bacterial/Ni-hydrogenase" evidence="7">
    <location>
        <begin position="18"/>
        <end position="274"/>
    </location>
</feature>
<gene>
    <name evidence="8" type="ORF">NSU_2097</name>
</gene>
<dbReference type="EMBL" id="AGFM01000029">
    <property type="protein sequence ID" value="EHJ60937.1"/>
    <property type="molecule type" value="Genomic_DNA"/>
</dbReference>
<dbReference type="InterPro" id="IPR016174">
    <property type="entry name" value="Di-haem_cyt_TM"/>
</dbReference>
<dbReference type="Proteomes" id="UP000004030">
    <property type="component" value="Unassembled WGS sequence"/>
</dbReference>
<dbReference type="GO" id="GO:0009055">
    <property type="term" value="F:electron transfer activity"/>
    <property type="evidence" value="ECO:0007669"/>
    <property type="project" value="InterPro"/>
</dbReference>
<dbReference type="Gene3D" id="1.20.950.20">
    <property type="entry name" value="Transmembrane di-heme cytochromes, Chain C"/>
    <property type="match status" value="1"/>
</dbReference>
<dbReference type="GO" id="GO:0020037">
    <property type="term" value="F:heme binding"/>
    <property type="evidence" value="ECO:0007669"/>
    <property type="project" value="TreeGrafter"/>
</dbReference>
<dbReference type="OrthoDB" id="9781740at2"/>
<keyword evidence="3 6" id="KW-0812">Transmembrane</keyword>
<comment type="subcellular location">
    <subcellularLocation>
        <location evidence="1">Cell membrane</location>
        <topology evidence="1">Multi-pass membrane protein</topology>
    </subcellularLocation>
</comment>
<protein>
    <recommendedName>
        <fullName evidence="7">Cytochrome b561 bacterial/Ni-hydrogenase domain-containing protein</fullName>
    </recommendedName>
</protein>